<dbReference type="Pfam" id="PF00923">
    <property type="entry name" value="TAL_FSA"/>
    <property type="match status" value="1"/>
</dbReference>
<dbReference type="Gene3D" id="3.20.20.70">
    <property type="entry name" value="Aldolase class I"/>
    <property type="match status" value="1"/>
</dbReference>
<dbReference type="PANTHER" id="PTHR10683:SF40">
    <property type="entry name" value="FRUCTOSE-6-PHOSPHATE ALDOLASE 1-RELATED"/>
    <property type="match status" value="1"/>
</dbReference>
<gene>
    <name evidence="2" type="ORF">EGT51_04795</name>
</gene>
<sequence length="222" mass="24586">MKYFLDSAKMDEITYAYENYGIDGVTTNPKHIQASGQPFMVAVQNLADFAADKPDFPISIEINPHLTESADMIAMAEKIHQKSDNFAIKIPATENGIIAARHLEQEGIRTNVTLIFSAAQAIMPAKIGAKYASPFVNWKELNGEDGMGYVKDIAQIYRNYGYDTEIIVAAVRSGHQIVEAAKAGADIVTAGLDVYRDSFYHPYTDLGLKRFQDAWDNTPKEA</sequence>
<dbReference type="EMBL" id="RKLX01000005">
    <property type="protein sequence ID" value="TGD19488.1"/>
    <property type="molecule type" value="Genomic_DNA"/>
</dbReference>
<dbReference type="RefSeq" id="WP_135367622.1">
    <property type="nucleotide sequence ID" value="NZ_RKLX01000005.1"/>
</dbReference>
<dbReference type="GO" id="GO:0005975">
    <property type="term" value="P:carbohydrate metabolic process"/>
    <property type="evidence" value="ECO:0007669"/>
    <property type="project" value="InterPro"/>
</dbReference>
<protein>
    <submittedName>
        <fullName evidence="2">Transaldolase</fullName>
    </submittedName>
</protein>
<evidence type="ECO:0000256" key="1">
    <source>
        <dbReference type="ARBA" id="ARBA00023270"/>
    </source>
</evidence>
<dbReference type="AlphaFoldDB" id="A0A4Z0JAR3"/>
<proteinExistence type="predicted"/>
<accession>A0A4Z0JAR3</accession>
<evidence type="ECO:0000313" key="2">
    <source>
        <dbReference type="EMBL" id="TGD19488.1"/>
    </source>
</evidence>
<reference evidence="2 3" key="1">
    <citation type="submission" date="2018-10" db="EMBL/GenBank/DDBJ databases">
        <title>Lactobacillus sp. R7 and Lactobacillus sp. R19 isolated from fermented mustard green product of Taiwan.</title>
        <authorList>
            <person name="Lin S.-T."/>
        </authorList>
    </citation>
    <scope>NUCLEOTIDE SEQUENCE [LARGE SCALE GENOMIC DNA]</scope>
    <source>
        <strain evidence="2 3">BCRC 81129</strain>
    </source>
</reference>
<dbReference type="OrthoDB" id="9807051at2"/>
<comment type="caution">
    <text evidence="2">The sequence shown here is derived from an EMBL/GenBank/DDBJ whole genome shotgun (WGS) entry which is preliminary data.</text>
</comment>
<dbReference type="PANTHER" id="PTHR10683">
    <property type="entry name" value="TRANSALDOLASE"/>
    <property type="match status" value="1"/>
</dbReference>
<name>A0A4Z0JAR3_9LACO</name>
<keyword evidence="3" id="KW-1185">Reference proteome</keyword>
<evidence type="ECO:0000313" key="3">
    <source>
        <dbReference type="Proteomes" id="UP000297348"/>
    </source>
</evidence>
<dbReference type="InterPro" id="IPR001585">
    <property type="entry name" value="TAL/FSA"/>
</dbReference>
<organism evidence="2 3">
    <name type="scientific">Levilactobacillus suantsaiihabitans</name>
    <dbReference type="NCBI Taxonomy" id="2487722"/>
    <lineage>
        <taxon>Bacteria</taxon>
        <taxon>Bacillati</taxon>
        <taxon>Bacillota</taxon>
        <taxon>Bacilli</taxon>
        <taxon>Lactobacillales</taxon>
        <taxon>Lactobacillaceae</taxon>
        <taxon>Levilactobacillus</taxon>
    </lineage>
</organism>
<dbReference type="Proteomes" id="UP000297348">
    <property type="component" value="Unassembled WGS sequence"/>
</dbReference>
<dbReference type="InterPro" id="IPR013785">
    <property type="entry name" value="Aldolase_TIM"/>
</dbReference>
<keyword evidence="1" id="KW-0704">Schiff base</keyword>
<dbReference type="SUPFAM" id="SSF51569">
    <property type="entry name" value="Aldolase"/>
    <property type="match status" value="1"/>
</dbReference>